<protein>
    <submittedName>
        <fullName evidence="1">Uncharacterized protein</fullName>
    </submittedName>
</protein>
<accession>A0A6M1SQA3</accession>
<reference evidence="1 2" key="2">
    <citation type="submission" date="2020-03" db="EMBL/GenBank/DDBJ databases">
        <title>Devosia chinhatensis sp. nov., isolated from a hexachlorocyclohexane (HCH) dump site in India.</title>
        <authorList>
            <person name="Kumar M."/>
            <person name="Lal R."/>
        </authorList>
    </citation>
    <scope>NUCLEOTIDE SEQUENCE [LARGE SCALE GENOMIC DNA]</scope>
    <source>
        <strain evidence="1 2">H239</strain>
    </source>
</reference>
<evidence type="ECO:0000313" key="2">
    <source>
        <dbReference type="Proteomes" id="UP000474802"/>
    </source>
</evidence>
<dbReference type="EMBL" id="JAALFG010000005">
    <property type="protein sequence ID" value="NGP19320.1"/>
    <property type="molecule type" value="Genomic_DNA"/>
</dbReference>
<dbReference type="RefSeq" id="WP_164535567.1">
    <property type="nucleotide sequence ID" value="NZ_JAALFG010000005.1"/>
</dbReference>
<name>A0A6M1SQA3_9HYPH</name>
<keyword evidence="2" id="KW-1185">Reference proteome</keyword>
<reference evidence="1 2" key="1">
    <citation type="submission" date="2020-02" db="EMBL/GenBank/DDBJ databases">
        <authorList>
            <person name="Khan S.A."/>
            <person name="Jeon C.O."/>
            <person name="Chun B.H."/>
        </authorList>
    </citation>
    <scope>NUCLEOTIDE SEQUENCE [LARGE SCALE GENOMIC DNA]</scope>
    <source>
        <strain evidence="1 2">H239</strain>
    </source>
</reference>
<proteinExistence type="predicted"/>
<evidence type="ECO:0000313" key="1">
    <source>
        <dbReference type="EMBL" id="NGP19320.1"/>
    </source>
</evidence>
<dbReference type="AlphaFoldDB" id="A0A6M1SQA3"/>
<organism evidence="1 2">
    <name type="scientific">Devosia aurantiaca</name>
    <dbReference type="NCBI Taxonomy" id="2714858"/>
    <lineage>
        <taxon>Bacteria</taxon>
        <taxon>Pseudomonadati</taxon>
        <taxon>Pseudomonadota</taxon>
        <taxon>Alphaproteobacteria</taxon>
        <taxon>Hyphomicrobiales</taxon>
        <taxon>Devosiaceae</taxon>
        <taxon>Devosia</taxon>
    </lineage>
</organism>
<gene>
    <name evidence="1" type="ORF">G5575_18245</name>
</gene>
<dbReference type="Proteomes" id="UP000474802">
    <property type="component" value="Unassembled WGS sequence"/>
</dbReference>
<sequence>MTLSMPKTRQLHSKQEAVKAQLKKFLRTKGCTTKTKRQAAVEKASVKL</sequence>
<comment type="caution">
    <text evidence="1">The sequence shown here is derived from an EMBL/GenBank/DDBJ whole genome shotgun (WGS) entry which is preliminary data.</text>
</comment>